<proteinExistence type="predicted"/>
<dbReference type="RefSeq" id="WP_014321364.1">
    <property type="nucleotide sequence ID" value="NC_016803.1"/>
</dbReference>
<dbReference type="AlphaFoldDB" id="F0JGZ7"/>
<dbReference type="OrthoDB" id="5459388at2"/>
<dbReference type="InterPro" id="IPR037257">
    <property type="entry name" value="T2SS_E_N_sf"/>
</dbReference>
<evidence type="ECO:0000313" key="2">
    <source>
        <dbReference type="EMBL" id="EGB13936.1"/>
    </source>
</evidence>
<sequence>MMTFSMLFGLALAAFFIIFRMISKYRYTTMNELYNLQNELETRHQSLRDRKRDLQRELTTKEQALAALKSDRGDVRSISVADLESVEMDENEKMGRYLLNQGKITREQHNRALKKMEILKMDYLGVCVALGFIDLETGKQALKAGKLSTPRL</sequence>
<dbReference type="KEGG" id="ddn:DND132_0721"/>
<keyword evidence="1" id="KW-0175">Coiled coil</keyword>
<dbReference type="eggNOG" id="ENOG5031865">
    <property type="taxonomic scope" value="Bacteria"/>
</dbReference>
<organism evidence="2 3">
    <name type="scientific">Pseudodesulfovibrio mercurii</name>
    <dbReference type="NCBI Taxonomy" id="641491"/>
    <lineage>
        <taxon>Bacteria</taxon>
        <taxon>Pseudomonadati</taxon>
        <taxon>Thermodesulfobacteriota</taxon>
        <taxon>Desulfovibrionia</taxon>
        <taxon>Desulfovibrionales</taxon>
        <taxon>Desulfovibrionaceae</taxon>
    </lineage>
</organism>
<dbReference type="STRING" id="641491.DND132_0721"/>
<dbReference type="HOGENOM" id="CLU_1719380_0_0_7"/>
<name>F0JGZ7_9BACT</name>
<dbReference type="Proteomes" id="UP000007845">
    <property type="component" value="Chromosome"/>
</dbReference>
<evidence type="ECO:0008006" key="4">
    <source>
        <dbReference type="Google" id="ProtNLM"/>
    </source>
</evidence>
<evidence type="ECO:0000256" key="1">
    <source>
        <dbReference type="SAM" id="Coils"/>
    </source>
</evidence>
<reference evidence="2 3" key="1">
    <citation type="journal article" date="2011" name="J. Bacteriol.">
        <title>Genome sequence of the mercury-methylating strain Desulfovibrio desulfuricans ND132.</title>
        <authorList>
            <person name="Brown S.D."/>
            <person name="Gilmour C.C."/>
            <person name="Kucken A.M."/>
            <person name="Wall J.D."/>
            <person name="Elias D.A."/>
            <person name="Brandt C.C."/>
            <person name="Podar M."/>
            <person name="Chertkov O."/>
            <person name="Held B."/>
            <person name="Bruce D.C."/>
            <person name="Detter J.C."/>
            <person name="Tapia R."/>
            <person name="Han C.S."/>
            <person name="Goodwin L.A."/>
            <person name="Cheng J.F."/>
            <person name="Pitluck S."/>
            <person name="Woyke T."/>
            <person name="Mikhailova N."/>
            <person name="Ivanova N.N."/>
            <person name="Han J."/>
            <person name="Lucas S."/>
            <person name="Lapidus A.L."/>
            <person name="Land M.L."/>
            <person name="Hauser L.J."/>
            <person name="Palumbo A.V."/>
        </authorList>
    </citation>
    <scope>NUCLEOTIDE SEQUENCE [LARGE SCALE GENOMIC DNA]</scope>
    <source>
        <strain evidence="2 3">ND132</strain>
    </source>
</reference>
<dbReference type="EMBL" id="CP003220">
    <property type="protein sequence ID" value="EGB13936.1"/>
    <property type="molecule type" value="Genomic_DNA"/>
</dbReference>
<gene>
    <name evidence="2" type="ORF">DND132_0721</name>
</gene>
<dbReference type="SUPFAM" id="SSF160246">
    <property type="entry name" value="EspE N-terminal domain-like"/>
    <property type="match status" value="1"/>
</dbReference>
<accession>F0JGZ7</accession>
<feature type="coiled-coil region" evidence="1">
    <location>
        <begin position="30"/>
        <end position="71"/>
    </location>
</feature>
<protein>
    <recommendedName>
        <fullName evidence="4">DUF2802 domain-containing protein</fullName>
    </recommendedName>
</protein>
<evidence type="ECO:0000313" key="3">
    <source>
        <dbReference type="Proteomes" id="UP000007845"/>
    </source>
</evidence>
<keyword evidence="3" id="KW-1185">Reference proteome</keyword>